<dbReference type="EMBL" id="CP051205">
    <property type="protein sequence ID" value="QJB29893.1"/>
    <property type="molecule type" value="Genomic_DNA"/>
</dbReference>
<dbReference type="AlphaFoldDB" id="A0AAE7D4V7"/>
<name>A0AAE7D4V7_9BACT</name>
<feature type="transmembrane region" description="Helical" evidence="1">
    <location>
        <begin position="6"/>
        <end position="23"/>
    </location>
</feature>
<evidence type="ECO:0000313" key="3">
    <source>
        <dbReference type="Proteomes" id="UP000502421"/>
    </source>
</evidence>
<reference evidence="3" key="1">
    <citation type="submission" date="2020-04" db="EMBL/GenBank/DDBJ databases">
        <authorList>
            <person name="Kittiwongwattana C."/>
        </authorList>
    </citation>
    <scope>NUCLEOTIDE SEQUENCE [LARGE SCALE GENOMIC DNA]</scope>
    <source>
        <strain evidence="3">1310</strain>
    </source>
</reference>
<gene>
    <name evidence="2" type="ORF">HF329_00650</name>
</gene>
<organism evidence="2 3">
    <name type="scientific">Chitinophaga oryzae</name>
    <dbReference type="NCBI Taxonomy" id="2725414"/>
    <lineage>
        <taxon>Bacteria</taxon>
        <taxon>Pseudomonadati</taxon>
        <taxon>Bacteroidota</taxon>
        <taxon>Chitinophagia</taxon>
        <taxon>Chitinophagales</taxon>
        <taxon>Chitinophagaceae</taxon>
        <taxon>Chitinophaga</taxon>
    </lineage>
</organism>
<keyword evidence="1" id="KW-1133">Transmembrane helix</keyword>
<protein>
    <submittedName>
        <fullName evidence="2">Uncharacterized protein</fullName>
    </submittedName>
</protein>
<proteinExistence type="predicted"/>
<evidence type="ECO:0000256" key="1">
    <source>
        <dbReference type="SAM" id="Phobius"/>
    </source>
</evidence>
<keyword evidence="1" id="KW-0472">Membrane</keyword>
<dbReference type="KEGG" id="coy:HF329_00650"/>
<keyword evidence="1" id="KW-0812">Transmembrane</keyword>
<accession>A0AAE7D4V7</accession>
<sequence>MLKFLALLPAILSFVGFIVYLIWRNNQAPSPILSEIINIVRSNSGGLPILDKRLTAKQTFDLINQHQELREKLTANDYFLLQKIVKSDETRMIIFAIICLIITAFSIFGYYKINQEDRRLVISDVKIKGYFTDKIYPLPTTKDDFYLNWIYKGEDEDVNVSVTVIESGKRSKNIVCRAKDGSLRIPLVYLNELWGCPTLSDLFSIRINMQTSDNLQTFGPFYIRPALTIQYYVNCATNKVQVWTQTMNCGLYQYSYKFLINAWEPH</sequence>
<dbReference type="RefSeq" id="WP_168802181.1">
    <property type="nucleotide sequence ID" value="NZ_CP051205.1"/>
</dbReference>
<evidence type="ECO:0000313" key="2">
    <source>
        <dbReference type="EMBL" id="QJB29893.1"/>
    </source>
</evidence>
<feature type="transmembrane region" description="Helical" evidence="1">
    <location>
        <begin position="92"/>
        <end position="111"/>
    </location>
</feature>
<dbReference type="Proteomes" id="UP000502421">
    <property type="component" value="Chromosome"/>
</dbReference>